<dbReference type="AlphaFoldDB" id="A0A7L4YPM3"/>
<dbReference type="InParanoid" id="A0A7L4YPM3"/>
<organism evidence="10 11">
    <name type="scientific">Epidermidibacterium keratini</name>
    <dbReference type="NCBI Taxonomy" id="1891644"/>
    <lineage>
        <taxon>Bacteria</taxon>
        <taxon>Bacillati</taxon>
        <taxon>Actinomycetota</taxon>
        <taxon>Actinomycetes</taxon>
        <taxon>Sporichthyales</taxon>
        <taxon>Sporichthyaceae</taxon>
        <taxon>Epidermidibacterium</taxon>
    </lineage>
</organism>
<evidence type="ECO:0000256" key="6">
    <source>
        <dbReference type="RuleBase" id="RU362125"/>
    </source>
</evidence>
<dbReference type="Gene3D" id="1.20.140.10">
    <property type="entry name" value="Butyryl-CoA Dehydrogenase, subunit A, domain 3"/>
    <property type="match status" value="1"/>
</dbReference>
<dbReference type="InterPro" id="IPR050741">
    <property type="entry name" value="Acyl-CoA_dehydrogenase"/>
</dbReference>
<evidence type="ECO:0000256" key="2">
    <source>
        <dbReference type="ARBA" id="ARBA00009347"/>
    </source>
</evidence>
<evidence type="ECO:0000259" key="8">
    <source>
        <dbReference type="Pfam" id="PF02770"/>
    </source>
</evidence>
<evidence type="ECO:0000259" key="9">
    <source>
        <dbReference type="Pfam" id="PF02771"/>
    </source>
</evidence>
<dbReference type="KEGG" id="eke:EK0264_12795"/>
<keyword evidence="11" id="KW-1185">Reference proteome</keyword>
<dbReference type="GO" id="GO:0005737">
    <property type="term" value="C:cytoplasm"/>
    <property type="evidence" value="ECO:0007669"/>
    <property type="project" value="TreeGrafter"/>
</dbReference>
<dbReference type="Gene3D" id="2.40.110.10">
    <property type="entry name" value="Butyryl-CoA Dehydrogenase, subunit A, domain 2"/>
    <property type="match status" value="1"/>
</dbReference>
<evidence type="ECO:0000256" key="3">
    <source>
        <dbReference type="ARBA" id="ARBA00022630"/>
    </source>
</evidence>
<evidence type="ECO:0008006" key="12">
    <source>
        <dbReference type="Google" id="ProtNLM"/>
    </source>
</evidence>
<dbReference type="SUPFAM" id="SSF56645">
    <property type="entry name" value="Acyl-CoA dehydrogenase NM domain-like"/>
    <property type="match status" value="1"/>
</dbReference>
<evidence type="ECO:0000256" key="5">
    <source>
        <dbReference type="ARBA" id="ARBA00023002"/>
    </source>
</evidence>
<dbReference type="InterPro" id="IPR006091">
    <property type="entry name" value="Acyl-CoA_Oxase/DH_mid-dom"/>
</dbReference>
<dbReference type="Gene3D" id="1.10.540.10">
    <property type="entry name" value="Acyl-CoA dehydrogenase/oxidase, N-terminal domain"/>
    <property type="match status" value="1"/>
</dbReference>
<dbReference type="InterPro" id="IPR009100">
    <property type="entry name" value="AcylCoA_DH/oxidase_NM_dom_sf"/>
</dbReference>
<keyword evidence="5 6" id="KW-0560">Oxidoreductase</keyword>
<dbReference type="GO" id="GO:0050660">
    <property type="term" value="F:flavin adenine dinucleotide binding"/>
    <property type="evidence" value="ECO:0007669"/>
    <property type="project" value="InterPro"/>
</dbReference>
<accession>A0A7L4YPM3</accession>
<name>A0A7L4YPM3_9ACTN</name>
<feature type="domain" description="Acyl-CoA oxidase/dehydrogenase middle" evidence="8">
    <location>
        <begin position="119"/>
        <end position="207"/>
    </location>
</feature>
<evidence type="ECO:0000256" key="1">
    <source>
        <dbReference type="ARBA" id="ARBA00001974"/>
    </source>
</evidence>
<dbReference type="InterPro" id="IPR036250">
    <property type="entry name" value="AcylCo_DH-like_C"/>
</dbReference>
<dbReference type="PANTHER" id="PTHR48083">
    <property type="entry name" value="MEDIUM-CHAIN SPECIFIC ACYL-COA DEHYDROGENASE, MITOCHONDRIAL-RELATED"/>
    <property type="match status" value="1"/>
</dbReference>
<feature type="domain" description="Acyl-CoA dehydrogenase/oxidase C-terminal" evidence="7">
    <location>
        <begin position="218"/>
        <end position="355"/>
    </location>
</feature>
<dbReference type="Pfam" id="PF02770">
    <property type="entry name" value="Acyl-CoA_dh_M"/>
    <property type="match status" value="1"/>
</dbReference>
<keyword evidence="3 6" id="KW-0285">Flavoprotein</keyword>
<dbReference type="GO" id="GO:0033539">
    <property type="term" value="P:fatty acid beta-oxidation using acyl-CoA dehydrogenase"/>
    <property type="evidence" value="ECO:0007669"/>
    <property type="project" value="TreeGrafter"/>
</dbReference>
<dbReference type="EMBL" id="CP047156">
    <property type="protein sequence ID" value="QHC01080.1"/>
    <property type="molecule type" value="Genomic_DNA"/>
</dbReference>
<reference evidence="10 11" key="1">
    <citation type="journal article" date="2018" name="Int. J. Syst. Evol. Microbiol.">
        <title>Epidermidibacterium keratini gen. nov., sp. nov., a member of the family Sporichthyaceae, isolated from keratin epidermis.</title>
        <authorList>
            <person name="Lee D.G."/>
            <person name="Trujillo M.E."/>
            <person name="Kang S."/>
            <person name="Nam J.J."/>
            <person name="Kim Y.J."/>
        </authorList>
    </citation>
    <scope>NUCLEOTIDE SEQUENCE [LARGE SCALE GENOMIC DNA]</scope>
    <source>
        <strain evidence="10 11">EPI-7</strain>
    </source>
</reference>
<dbReference type="Pfam" id="PF02771">
    <property type="entry name" value="Acyl-CoA_dh_N"/>
    <property type="match status" value="1"/>
</dbReference>
<dbReference type="CDD" id="cd00567">
    <property type="entry name" value="ACAD"/>
    <property type="match status" value="1"/>
</dbReference>
<feature type="domain" description="Acyl-CoA dehydrogenase/oxidase N-terminal" evidence="9">
    <location>
        <begin position="43"/>
        <end position="114"/>
    </location>
</feature>
<dbReference type="RefSeq" id="WP_159546199.1">
    <property type="nucleotide sequence ID" value="NZ_CP047156.1"/>
</dbReference>
<dbReference type="InterPro" id="IPR013786">
    <property type="entry name" value="AcylCoA_DH/ox_N"/>
</dbReference>
<gene>
    <name evidence="10" type="ORF">EK0264_12795</name>
</gene>
<dbReference type="PANTHER" id="PTHR48083:SF2">
    <property type="entry name" value="MEDIUM-CHAIN SPECIFIC ACYL-COA DEHYDROGENASE, MITOCHONDRIAL"/>
    <property type="match status" value="1"/>
</dbReference>
<dbReference type="Proteomes" id="UP000463857">
    <property type="component" value="Chromosome"/>
</dbReference>
<comment type="similarity">
    <text evidence="2 6">Belongs to the acyl-CoA dehydrogenase family.</text>
</comment>
<evidence type="ECO:0000256" key="4">
    <source>
        <dbReference type="ARBA" id="ARBA00022827"/>
    </source>
</evidence>
<protein>
    <recommendedName>
        <fullName evidence="12">Acyl-CoA dehydrogenase</fullName>
    </recommendedName>
</protein>
<proteinExistence type="inferred from homology"/>
<dbReference type="SUPFAM" id="SSF47203">
    <property type="entry name" value="Acyl-CoA dehydrogenase C-terminal domain-like"/>
    <property type="match status" value="1"/>
</dbReference>
<comment type="cofactor">
    <cofactor evidence="1 6">
        <name>FAD</name>
        <dbReference type="ChEBI" id="CHEBI:57692"/>
    </cofactor>
</comment>
<evidence type="ECO:0000259" key="7">
    <source>
        <dbReference type="Pfam" id="PF00441"/>
    </source>
</evidence>
<evidence type="ECO:0000313" key="10">
    <source>
        <dbReference type="EMBL" id="QHC01080.1"/>
    </source>
</evidence>
<dbReference type="InterPro" id="IPR037069">
    <property type="entry name" value="AcylCoA_DH/ox_N_sf"/>
</dbReference>
<dbReference type="OrthoDB" id="3662563at2"/>
<dbReference type="InterPro" id="IPR046373">
    <property type="entry name" value="Acyl-CoA_Oxase/DH_mid-dom_sf"/>
</dbReference>
<evidence type="ECO:0000313" key="11">
    <source>
        <dbReference type="Proteomes" id="UP000463857"/>
    </source>
</evidence>
<dbReference type="Pfam" id="PF00441">
    <property type="entry name" value="Acyl-CoA_dh_1"/>
    <property type="match status" value="1"/>
</dbReference>
<dbReference type="InterPro" id="IPR009075">
    <property type="entry name" value="AcylCo_DH/oxidase_C"/>
</dbReference>
<keyword evidence="4 6" id="KW-0274">FAD</keyword>
<dbReference type="GO" id="GO:0003995">
    <property type="term" value="F:acyl-CoA dehydrogenase activity"/>
    <property type="evidence" value="ECO:0007669"/>
    <property type="project" value="TreeGrafter"/>
</dbReference>
<sequence length="376" mass="39819">MDTQFFTDPRLAELHGAASATAKSLFSDRDLSVPMTRAELLSAYRSLASTGYLGGVIDRSRGGAGLSFEEYGAVLEGVSEIAPFLSNHSVQRSLVVAGTEQQRDRWLGPLLSAETIGAVLITEPHGGTHVADVRTTLTPDGDDYRLTGQKIWCVHTMTADVGVVLAAGPDGSAVRCLADLNHETVRRQQIDMTGLRYLTFGLIEFRDTPVAAGDLLIGQGTDEVKRTLAVARALVAVQAASVGQRAVYAAVKHLSTRNARGRAVTGLDLIRERVGELSSRVEASRAFAYHALKAIDRDDASAPALASAAKANATDAAVAAATAGIELCAAEGLVAGAEIQRHRDDAAMLAIADGTPIVNHTLWGKYVIEQSLLRRP</sequence>